<dbReference type="Pfam" id="PF13976">
    <property type="entry name" value="gag_pre-integrs"/>
    <property type="match status" value="1"/>
</dbReference>
<dbReference type="PANTHER" id="PTHR42648">
    <property type="entry name" value="TRANSPOSASE, PUTATIVE-RELATED"/>
    <property type="match status" value="1"/>
</dbReference>
<dbReference type="InterPro" id="IPR039537">
    <property type="entry name" value="Retrotran_Ty1/copia-like"/>
</dbReference>
<evidence type="ECO:0000259" key="1">
    <source>
        <dbReference type="Pfam" id="PF13976"/>
    </source>
</evidence>
<gene>
    <name evidence="2" type="ORF">PM001_LOCUS4360</name>
</gene>
<sequence>MNARLENALHVQDLSKNLFSLTAATARGMTIKIARNDCIVKKSGRPFATGSRRGMLLLLNVEAKFECYMVEGEEELWHRRLGHVSYSTVNKLIKQGCINGNCIDPSVVCDLCATSKQVRKTFNSNESDTAARESRREDSVVCSDVLGTVSPASKSGYRYVLTFMMMKRHFAMV</sequence>
<evidence type="ECO:0000313" key="3">
    <source>
        <dbReference type="Proteomes" id="UP001162060"/>
    </source>
</evidence>
<name>A0AAV1TAC0_9STRA</name>
<dbReference type="EMBL" id="CAKLBY020000036">
    <property type="protein sequence ID" value="CAK7911409.1"/>
    <property type="molecule type" value="Genomic_DNA"/>
</dbReference>
<proteinExistence type="predicted"/>
<dbReference type="AlphaFoldDB" id="A0AAV1TAC0"/>
<dbReference type="PANTHER" id="PTHR42648:SF28">
    <property type="entry name" value="TRANSPOSON-ENCODED PROTEIN WITH RIBONUCLEASE H-LIKE AND RETROVIRUS ZINC FINGER-LIKE DOMAINS"/>
    <property type="match status" value="1"/>
</dbReference>
<protein>
    <recommendedName>
        <fullName evidence="1">GAG-pre-integrase domain-containing protein</fullName>
    </recommendedName>
</protein>
<evidence type="ECO:0000313" key="2">
    <source>
        <dbReference type="EMBL" id="CAK7911409.1"/>
    </source>
</evidence>
<feature type="domain" description="GAG-pre-integrase" evidence="1">
    <location>
        <begin position="73"/>
        <end position="117"/>
    </location>
</feature>
<dbReference type="Proteomes" id="UP001162060">
    <property type="component" value="Unassembled WGS sequence"/>
</dbReference>
<accession>A0AAV1TAC0</accession>
<reference evidence="2" key="1">
    <citation type="submission" date="2024-01" db="EMBL/GenBank/DDBJ databases">
        <authorList>
            <person name="Webb A."/>
        </authorList>
    </citation>
    <scope>NUCLEOTIDE SEQUENCE</scope>
    <source>
        <strain evidence="2">Pm1</strain>
    </source>
</reference>
<comment type="caution">
    <text evidence="2">The sequence shown here is derived from an EMBL/GenBank/DDBJ whole genome shotgun (WGS) entry which is preliminary data.</text>
</comment>
<organism evidence="2 3">
    <name type="scientific">Peronospora matthiolae</name>
    <dbReference type="NCBI Taxonomy" id="2874970"/>
    <lineage>
        <taxon>Eukaryota</taxon>
        <taxon>Sar</taxon>
        <taxon>Stramenopiles</taxon>
        <taxon>Oomycota</taxon>
        <taxon>Peronosporomycetes</taxon>
        <taxon>Peronosporales</taxon>
        <taxon>Peronosporaceae</taxon>
        <taxon>Peronospora</taxon>
    </lineage>
</organism>
<dbReference type="InterPro" id="IPR025724">
    <property type="entry name" value="GAG-pre-integrase_dom"/>
</dbReference>